<sequence length="266" mass="30118">MNKSLIVLFLAVLLFTVTGCGKTSSAPSSAEDLLKKAEQAMNELESVHANIAYDESSVTSDPAKRTSKNVQVQADIEQNPLKVSEEVVWKIPKQGAKNIQLLRQGNQLAMQETFEEEKSEWQKLTEEQRAELLDVWVPFVSPVMDLSLLEPFVHDAEIEKIDYGYAIQFSLSPADYRQLMEVVSVNSPQPEKFVHTHGGFPVVEKLDVELTVNEKTMFVTGMKMSANVTSYFGRDYIRYKQKLDAKYSYFNDIDAISTPKDAEMFE</sequence>
<gene>
    <name evidence="2" type="ORF">SporoS204_16115</name>
</gene>
<keyword evidence="3" id="KW-1185">Reference proteome</keyword>
<dbReference type="RefSeq" id="WP_029054638.1">
    <property type="nucleotide sequence ID" value="NZ_CP015108.1"/>
</dbReference>
<evidence type="ECO:0008006" key="4">
    <source>
        <dbReference type="Google" id="ProtNLM"/>
    </source>
</evidence>
<reference evidence="2 3" key="1">
    <citation type="submission" date="2016-04" db="EMBL/GenBank/DDBJ databases">
        <title>Comparative Genomics and Epigenetics of Sporosarcina ureae.</title>
        <authorList>
            <person name="Oliver A.S."/>
            <person name="Cooper K.K."/>
        </authorList>
    </citation>
    <scope>NUCLEOTIDE SEQUENCE [LARGE SCALE GENOMIC DNA]</scope>
    <source>
        <strain evidence="2 3">S204</strain>
    </source>
</reference>
<feature type="signal peptide" evidence="1">
    <location>
        <begin position="1"/>
        <end position="19"/>
    </location>
</feature>
<dbReference type="Gene3D" id="2.50.20.20">
    <property type="match status" value="1"/>
</dbReference>
<dbReference type="InterPro" id="IPR046720">
    <property type="entry name" value="DUF6612"/>
</dbReference>
<evidence type="ECO:0000313" key="3">
    <source>
        <dbReference type="Proteomes" id="UP000192486"/>
    </source>
</evidence>
<evidence type="ECO:0000313" key="2">
    <source>
        <dbReference type="EMBL" id="ARF15550.1"/>
    </source>
</evidence>
<dbReference type="PROSITE" id="PS51257">
    <property type="entry name" value="PROKAR_LIPOPROTEIN"/>
    <property type="match status" value="1"/>
</dbReference>
<dbReference type="Pfam" id="PF20316">
    <property type="entry name" value="DUF6612"/>
    <property type="match status" value="1"/>
</dbReference>
<organism evidence="2 3">
    <name type="scientific">Sporosarcina ureae</name>
    <dbReference type="NCBI Taxonomy" id="1571"/>
    <lineage>
        <taxon>Bacteria</taxon>
        <taxon>Bacillati</taxon>
        <taxon>Bacillota</taxon>
        <taxon>Bacilli</taxon>
        <taxon>Bacillales</taxon>
        <taxon>Caryophanaceae</taxon>
        <taxon>Sporosarcina</taxon>
    </lineage>
</organism>
<proteinExistence type="predicted"/>
<dbReference type="Proteomes" id="UP000192486">
    <property type="component" value="Chromosome"/>
</dbReference>
<evidence type="ECO:0000256" key="1">
    <source>
        <dbReference type="SAM" id="SignalP"/>
    </source>
</evidence>
<dbReference type="EMBL" id="CP015108">
    <property type="protein sequence ID" value="ARF15550.1"/>
    <property type="molecule type" value="Genomic_DNA"/>
</dbReference>
<feature type="chain" id="PRO_5045705443" description="Lipoprotein" evidence="1">
    <location>
        <begin position="20"/>
        <end position="266"/>
    </location>
</feature>
<protein>
    <recommendedName>
        <fullName evidence="4">Lipoprotein</fullName>
    </recommendedName>
</protein>
<name>A0ABM6K003_SPOUR</name>
<keyword evidence="1" id="KW-0732">Signal</keyword>
<accession>A0ABM6K003</accession>